<protein>
    <submittedName>
        <fullName evidence="1">Uncharacterized protein</fullName>
    </submittedName>
</protein>
<name>A0A0C2C4I3_9BILA</name>
<accession>A0A0C2C4I3</accession>
<dbReference type="EMBL" id="KN776808">
    <property type="protein sequence ID" value="KIH44572.1"/>
    <property type="molecule type" value="Genomic_DNA"/>
</dbReference>
<dbReference type="PANTHER" id="PTHR14918:SF3">
    <property type="entry name" value="KICSTOR COMPLEX PROTEIN SZT2"/>
    <property type="match status" value="1"/>
</dbReference>
<gene>
    <name evidence="1" type="ORF">ANCDUO_25402</name>
</gene>
<evidence type="ECO:0000313" key="2">
    <source>
        <dbReference type="Proteomes" id="UP000054047"/>
    </source>
</evidence>
<keyword evidence="2" id="KW-1185">Reference proteome</keyword>
<dbReference type="GO" id="GO:0005777">
    <property type="term" value="C:peroxisome"/>
    <property type="evidence" value="ECO:0007669"/>
    <property type="project" value="InterPro"/>
</dbReference>
<dbReference type="AlphaFoldDB" id="A0A0C2C4I3"/>
<feature type="non-terminal residue" evidence="1">
    <location>
        <position position="1"/>
    </location>
</feature>
<dbReference type="Proteomes" id="UP000054047">
    <property type="component" value="Unassembled WGS sequence"/>
</dbReference>
<dbReference type="InterPro" id="IPR033228">
    <property type="entry name" value="SZT2"/>
</dbReference>
<proteinExistence type="predicted"/>
<dbReference type="OrthoDB" id="43547at2759"/>
<reference evidence="1 2" key="1">
    <citation type="submission" date="2013-12" db="EMBL/GenBank/DDBJ databases">
        <title>Draft genome of the parsitic nematode Ancylostoma duodenale.</title>
        <authorList>
            <person name="Mitreva M."/>
        </authorList>
    </citation>
    <scope>NUCLEOTIDE SEQUENCE [LARGE SCALE GENOMIC DNA]</scope>
    <source>
        <strain evidence="1 2">Zhejiang</strain>
    </source>
</reference>
<organism evidence="1 2">
    <name type="scientific">Ancylostoma duodenale</name>
    <dbReference type="NCBI Taxonomy" id="51022"/>
    <lineage>
        <taxon>Eukaryota</taxon>
        <taxon>Metazoa</taxon>
        <taxon>Ecdysozoa</taxon>
        <taxon>Nematoda</taxon>
        <taxon>Chromadorea</taxon>
        <taxon>Rhabditida</taxon>
        <taxon>Rhabditina</taxon>
        <taxon>Rhabditomorpha</taxon>
        <taxon>Strongyloidea</taxon>
        <taxon>Ancylostomatidae</taxon>
        <taxon>Ancylostomatinae</taxon>
        <taxon>Ancylostoma</taxon>
    </lineage>
</organism>
<evidence type="ECO:0000313" key="1">
    <source>
        <dbReference type="EMBL" id="KIH44572.1"/>
    </source>
</evidence>
<sequence>SEERHMYTTTYPQGCKHAPYVVMHKTVKGGVLLVTLSFAQPYFAFKVFIWHPTNLCEAIAREQSCTDAVRKIRELQQFKDLISTQCHLHSFTYDFHLRMLSKYLVGKDKVLFSPGYNTQAFLVDFLEYYGCRPPSARNCVYEERCTYSLQLGVRGSDVWDHFLSCDKTYGWTVLKLK</sequence>
<dbReference type="PANTHER" id="PTHR14918">
    <property type="entry name" value="KICSTOR COMPLEX PROTEIN SZT2"/>
    <property type="match status" value="1"/>
</dbReference>
<feature type="non-terminal residue" evidence="1">
    <location>
        <position position="177"/>
    </location>
</feature>